<gene>
    <name evidence="2" type="ORF">PLOB_00004307</name>
</gene>
<feature type="compositionally biased region" description="Polar residues" evidence="1">
    <location>
        <begin position="140"/>
        <end position="152"/>
    </location>
</feature>
<reference evidence="2 3" key="1">
    <citation type="submission" date="2022-05" db="EMBL/GenBank/DDBJ databases">
        <authorList>
            <consortium name="Genoscope - CEA"/>
            <person name="William W."/>
        </authorList>
    </citation>
    <scope>NUCLEOTIDE SEQUENCE [LARGE SCALE GENOMIC DNA]</scope>
</reference>
<protein>
    <submittedName>
        <fullName evidence="2">Uncharacterized protein</fullName>
    </submittedName>
</protein>
<feature type="non-terminal residue" evidence="2">
    <location>
        <position position="160"/>
    </location>
</feature>
<feature type="region of interest" description="Disordered" evidence="1">
    <location>
        <begin position="140"/>
        <end position="160"/>
    </location>
</feature>
<evidence type="ECO:0000313" key="2">
    <source>
        <dbReference type="EMBL" id="CAH3161096.1"/>
    </source>
</evidence>
<proteinExistence type="predicted"/>
<evidence type="ECO:0000256" key="1">
    <source>
        <dbReference type="SAM" id="MobiDB-lite"/>
    </source>
</evidence>
<sequence length="160" mass="18301">MTDKHDNNRDIDLKDTGNVINSKQQTFNEMTTNRETLVCYKDVRDVFISLKESVFPMETHLDMGNSYIYNVKSPINNYQETSKGNVDGKLDKNVNTSVVQNNIQKVMRQVLYKADKRDFESYIKRDGSLNMTGNLQLNNSRIKGLPTTTPQSGDEAILKD</sequence>
<dbReference type="Proteomes" id="UP001159405">
    <property type="component" value="Unassembled WGS sequence"/>
</dbReference>
<organism evidence="2 3">
    <name type="scientific">Porites lobata</name>
    <dbReference type="NCBI Taxonomy" id="104759"/>
    <lineage>
        <taxon>Eukaryota</taxon>
        <taxon>Metazoa</taxon>
        <taxon>Cnidaria</taxon>
        <taxon>Anthozoa</taxon>
        <taxon>Hexacorallia</taxon>
        <taxon>Scleractinia</taxon>
        <taxon>Fungiina</taxon>
        <taxon>Poritidae</taxon>
        <taxon>Porites</taxon>
    </lineage>
</organism>
<evidence type="ECO:0000313" key="3">
    <source>
        <dbReference type="Proteomes" id="UP001159405"/>
    </source>
</evidence>
<comment type="caution">
    <text evidence="2">The sequence shown here is derived from an EMBL/GenBank/DDBJ whole genome shotgun (WGS) entry which is preliminary data.</text>
</comment>
<accession>A0ABN8QCQ0</accession>
<dbReference type="EMBL" id="CALNXK010000119">
    <property type="protein sequence ID" value="CAH3161096.1"/>
    <property type="molecule type" value="Genomic_DNA"/>
</dbReference>
<keyword evidence="3" id="KW-1185">Reference proteome</keyword>
<name>A0ABN8QCQ0_9CNID</name>